<feature type="compositionally biased region" description="Polar residues" evidence="2">
    <location>
        <begin position="199"/>
        <end position="218"/>
    </location>
</feature>
<feature type="compositionally biased region" description="Low complexity" evidence="2">
    <location>
        <begin position="1"/>
        <end position="18"/>
    </location>
</feature>
<proteinExistence type="predicted"/>
<keyword evidence="1" id="KW-0175">Coiled coil</keyword>
<accession>A0A6A5BSG2</accession>
<name>A0A6A5BSG2_NAEFO</name>
<dbReference type="VEuPathDB" id="AmoebaDB:NfTy_065200"/>
<feature type="compositionally biased region" description="Polar residues" evidence="2">
    <location>
        <begin position="641"/>
        <end position="651"/>
    </location>
</feature>
<dbReference type="AlphaFoldDB" id="A0A6A5BSG2"/>
<feature type="region of interest" description="Disordered" evidence="2">
    <location>
        <begin position="43"/>
        <end position="76"/>
    </location>
</feature>
<comment type="caution">
    <text evidence="3">The sequence shown here is derived from an EMBL/GenBank/DDBJ whole genome shotgun (WGS) entry which is preliminary data.</text>
</comment>
<feature type="coiled-coil region" evidence="1">
    <location>
        <begin position="283"/>
        <end position="317"/>
    </location>
</feature>
<keyword evidence="4" id="KW-1185">Reference proteome</keyword>
<feature type="region of interest" description="Disordered" evidence="2">
    <location>
        <begin position="323"/>
        <end position="343"/>
    </location>
</feature>
<feature type="compositionally biased region" description="Polar residues" evidence="2">
    <location>
        <begin position="259"/>
        <end position="274"/>
    </location>
</feature>
<feature type="coiled-coil region" evidence="1">
    <location>
        <begin position="492"/>
        <end position="590"/>
    </location>
</feature>
<dbReference type="GeneID" id="68110889"/>
<feature type="region of interest" description="Disordered" evidence="2">
    <location>
        <begin position="252"/>
        <end position="274"/>
    </location>
</feature>
<protein>
    <submittedName>
        <fullName evidence="3">Uncharacterized protein</fullName>
    </submittedName>
</protein>
<gene>
    <name evidence="3" type="ORF">FDP41_003671</name>
</gene>
<dbReference type="RefSeq" id="XP_044561731.1">
    <property type="nucleotide sequence ID" value="XM_044707001.1"/>
</dbReference>
<reference evidence="3 4" key="1">
    <citation type="journal article" date="2019" name="Sci. Rep.">
        <title>Nanopore sequencing improves the draft genome of the human pathogenic amoeba Naegleria fowleri.</title>
        <authorList>
            <person name="Liechti N."/>
            <person name="Schurch N."/>
            <person name="Bruggmann R."/>
            <person name="Wittwer M."/>
        </authorList>
    </citation>
    <scope>NUCLEOTIDE SEQUENCE [LARGE SCALE GENOMIC DNA]</scope>
    <source>
        <strain evidence="3 4">ATCC 30894</strain>
    </source>
</reference>
<feature type="region of interest" description="Disordered" evidence="2">
    <location>
        <begin position="632"/>
        <end position="651"/>
    </location>
</feature>
<feature type="coiled-coil region" evidence="1">
    <location>
        <begin position="158"/>
        <end position="189"/>
    </location>
</feature>
<evidence type="ECO:0000313" key="3">
    <source>
        <dbReference type="EMBL" id="KAF0977018.1"/>
    </source>
</evidence>
<evidence type="ECO:0000256" key="1">
    <source>
        <dbReference type="SAM" id="Coils"/>
    </source>
</evidence>
<dbReference type="OrthoDB" id="10485758at2759"/>
<dbReference type="Proteomes" id="UP000444721">
    <property type="component" value="Unassembled WGS sequence"/>
</dbReference>
<evidence type="ECO:0000313" key="4">
    <source>
        <dbReference type="Proteomes" id="UP000444721"/>
    </source>
</evidence>
<sequence length="651" mass="73849">MKTLSARSIASSINSSLSGREGSSHDTSVSSFGVISAKRFLSTVVPSENEQQDDERNSDSDTSSTSSGRSTNDFLNEQVDDFSDQLELYRAHYGGDYEEDEENNVLVELHSMNGRKEDTKHNFENQESKELIIRQKAPESGHNVRHGQHVENVNIYQNKILTSTVENNSEDLEEQKQKVERLVRSAILRSGDRKKQMKDVSSFSGAQHKTSPFKNNRINSIPGNSHFYMNPLDSSLSEEEKDDLQILIPKLNLRESTESKPPSNSMGPISSSEITSVSQDELLNSMLQKNKELKSALDKITEEKNNLEEQFVSQVTEMERYLSRAEAPSPVKKSSGNRSMSRHLTKEELSSINSTLNMKIPNADHSPIVKLSQTILSASSIRPITISKKDTRHSLQHSNSSEQEQVINELRDKIKQIKERYENEKITDQTRIRLTQDISNLLDRLLSNDMDQHEPLTDRTRKLTNSPQDYLNSTASTHSSPNKIHTQSVSEIKELLLQIEIQNSMIDSLKEENCRLKEKLQQERTRTKTAQKNLSQSEKYVQRLEKQLKRREVSHQETISELKKANDLLLMEKEELLQQVRFLRESLQENTHSVSSINVRGTSGAGTHPSSTSSSHCVKLLSDSQSEISCSRDFDEPVKDLTSSPTSKINH</sequence>
<dbReference type="VEuPathDB" id="AmoebaDB:NF0125630"/>
<feature type="region of interest" description="Disordered" evidence="2">
    <location>
        <begin position="190"/>
        <end position="218"/>
    </location>
</feature>
<organism evidence="3 4">
    <name type="scientific">Naegleria fowleri</name>
    <name type="common">Brain eating amoeba</name>
    <dbReference type="NCBI Taxonomy" id="5763"/>
    <lineage>
        <taxon>Eukaryota</taxon>
        <taxon>Discoba</taxon>
        <taxon>Heterolobosea</taxon>
        <taxon>Tetramitia</taxon>
        <taxon>Eutetramitia</taxon>
        <taxon>Vahlkampfiidae</taxon>
        <taxon>Naegleria</taxon>
    </lineage>
</organism>
<feature type="compositionally biased region" description="Low complexity" evidence="2">
    <location>
        <begin position="60"/>
        <end position="73"/>
    </location>
</feature>
<feature type="compositionally biased region" description="Polar residues" evidence="2">
    <location>
        <begin position="608"/>
        <end position="618"/>
    </location>
</feature>
<dbReference type="VEuPathDB" id="AmoebaDB:FDP41_003671"/>
<feature type="region of interest" description="Disordered" evidence="2">
    <location>
        <begin position="593"/>
        <end position="618"/>
    </location>
</feature>
<feature type="coiled-coil region" evidence="1">
    <location>
        <begin position="400"/>
        <end position="427"/>
    </location>
</feature>
<evidence type="ECO:0000256" key="2">
    <source>
        <dbReference type="SAM" id="MobiDB-lite"/>
    </source>
</evidence>
<feature type="region of interest" description="Disordered" evidence="2">
    <location>
        <begin position="1"/>
        <end position="29"/>
    </location>
</feature>
<dbReference type="EMBL" id="VFQX01000035">
    <property type="protein sequence ID" value="KAF0977018.1"/>
    <property type="molecule type" value="Genomic_DNA"/>
</dbReference>